<evidence type="ECO:0000313" key="6">
    <source>
        <dbReference type="EMBL" id="ADI73482.1"/>
    </source>
</evidence>
<dbReference type="EMBL" id="CP002069">
    <property type="protein sequence ID" value="ADI73482.1"/>
    <property type="molecule type" value="Genomic_DNA"/>
</dbReference>
<dbReference type="AlphaFoldDB" id="D7E8E0"/>
<dbReference type="GO" id="GO:0006412">
    <property type="term" value="P:translation"/>
    <property type="evidence" value="ECO:0007669"/>
    <property type="project" value="UniProtKB-UniRule"/>
</dbReference>
<dbReference type="RefSeq" id="WP_013194050.1">
    <property type="nucleotide sequence ID" value="NC_014253.1"/>
</dbReference>
<dbReference type="KEGG" id="mev:Metev_0571"/>
<sequence>MEIKINEDTHNPLLNRRKIDFTIKFDGATPSRNEIKNKLAAMMDISSELIVVQDIDNQYGKKEARGYAKIYDDANTLKSVECDYIIERNKPPEETESEA</sequence>
<dbReference type="GO" id="GO:1990904">
    <property type="term" value="C:ribonucleoprotein complex"/>
    <property type="evidence" value="ECO:0007669"/>
    <property type="project" value="UniProtKB-KW"/>
</dbReference>
<dbReference type="InterPro" id="IPR012678">
    <property type="entry name" value="Ribosomal_uL23/eL15/eS24_sf"/>
</dbReference>
<name>D7E8E0_METEZ</name>
<dbReference type="InterPro" id="IPR001976">
    <property type="entry name" value="Ribosomal_eS24"/>
</dbReference>
<comment type="similarity">
    <text evidence="1 4 5">Belongs to the eukaryotic ribosomal protein eS24 family.</text>
</comment>
<reference evidence="6 7" key="1">
    <citation type="submission" date="2010-06" db="EMBL/GenBank/DDBJ databases">
        <title>Complete sequence chromosome of Methanohalobium evestigatum Z-7303.</title>
        <authorList>
            <consortium name="US DOE Joint Genome Institute"/>
            <person name="Lucas S."/>
            <person name="Copeland A."/>
            <person name="Lapidus A."/>
            <person name="Cheng J.-F."/>
            <person name="Bruce D."/>
            <person name="Goodwin L."/>
            <person name="Pitluck S."/>
            <person name="Saunders E."/>
            <person name="Detter J.C."/>
            <person name="Han C."/>
            <person name="Tapia R."/>
            <person name="Land M."/>
            <person name="Hauser L."/>
            <person name="Kyrpides N."/>
            <person name="Mikhailova N."/>
            <person name="Sieprawska-Lupa M."/>
            <person name="Whitman W.B."/>
            <person name="Anderson I."/>
            <person name="Woyke T."/>
        </authorList>
    </citation>
    <scope>NUCLEOTIDE SEQUENCE [LARGE SCALE GENOMIC DNA]</scope>
    <source>
        <strain evidence="7">ATCC BAA-1072 / DSM 3721 / NBRC 107634 / OCM 161 / Z-7303</strain>
    </source>
</reference>
<gene>
    <name evidence="4" type="primary">rps24e</name>
    <name evidence="6" type="ordered locus">Metev_0571</name>
</gene>
<dbReference type="Pfam" id="PF01282">
    <property type="entry name" value="Ribosomal_S24e"/>
    <property type="match status" value="1"/>
</dbReference>
<dbReference type="InterPro" id="IPR012677">
    <property type="entry name" value="Nucleotide-bd_a/b_plait_sf"/>
</dbReference>
<evidence type="ECO:0000256" key="5">
    <source>
        <dbReference type="RuleBase" id="RU004381"/>
    </source>
</evidence>
<proteinExistence type="inferred from homology"/>
<keyword evidence="2 4" id="KW-0689">Ribosomal protein</keyword>
<dbReference type="STRING" id="644295.Metev_0571"/>
<dbReference type="GeneID" id="9346193"/>
<dbReference type="GO" id="GO:0005840">
    <property type="term" value="C:ribosome"/>
    <property type="evidence" value="ECO:0007669"/>
    <property type="project" value="UniProtKB-KW"/>
</dbReference>
<evidence type="ECO:0000313" key="7">
    <source>
        <dbReference type="Proteomes" id="UP000000391"/>
    </source>
</evidence>
<protein>
    <recommendedName>
        <fullName evidence="4">Small ribosomal subunit protein eS24</fullName>
    </recommendedName>
</protein>
<dbReference type="InterPro" id="IPR018098">
    <property type="entry name" value="Ribosomal_eS24_CS"/>
</dbReference>
<keyword evidence="7" id="KW-1185">Reference proteome</keyword>
<organism evidence="6 7">
    <name type="scientific">Methanohalobium evestigatum (strain ATCC BAA-1072 / DSM 3721 / NBRC 107634 / OCM 161 / Z-7303)</name>
    <dbReference type="NCBI Taxonomy" id="644295"/>
    <lineage>
        <taxon>Archaea</taxon>
        <taxon>Methanobacteriati</taxon>
        <taxon>Methanobacteriota</taxon>
        <taxon>Stenosarchaea group</taxon>
        <taxon>Methanomicrobia</taxon>
        <taxon>Methanosarcinales</taxon>
        <taxon>Methanosarcinaceae</taxon>
        <taxon>Methanohalobium</taxon>
    </lineage>
</organism>
<keyword evidence="3 4" id="KW-0687">Ribonucleoprotein</keyword>
<dbReference type="SUPFAM" id="SSF54189">
    <property type="entry name" value="Ribosomal proteins S24e, L23 and L15e"/>
    <property type="match status" value="1"/>
</dbReference>
<evidence type="ECO:0000256" key="3">
    <source>
        <dbReference type="ARBA" id="ARBA00023274"/>
    </source>
</evidence>
<dbReference type="Gene3D" id="3.30.70.330">
    <property type="match status" value="1"/>
</dbReference>
<dbReference type="OrthoDB" id="27533at2157"/>
<dbReference type="HOGENOM" id="CLU_107248_3_1_2"/>
<evidence type="ECO:0000256" key="1">
    <source>
        <dbReference type="ARBA" id="ARBA00009680"/>
    </source>
</evidence>
<dbReference type="PROSITE" id="PS00529">
    <property type="entry name" value="RIBOSOMAL_S24E"/>
    <property type="match status" value="1"/>
</dbReference>
<accession>D7E8E0</accession>
<dbReference type="Proteomes" id="UP000000391">
    <property type="component" value="Chromosome"/>
</dbReference>
<dbReference type="HAMAP" id="MF_00545">
    <property type="entry name" value="Ribosomal_eS24"/>
    <property type="match status" value="1"/>
</dbReference>
<dbReference type="PANTHER" id="PTHR10496">
    <property type="entry name" value="40S RIBOSOMAL PROTEIN S24"/>
    <property type="match status" value="1"/>
</dbReference>
<dbReference type="GO" id="GO:0003735">
    <property type="term" value="F:structural constituent of ribosome"/>
    <property type="evidence" value="ECO:0007669"/>
    <property type="project" value="InterPro"/>
</dbReference>
<evidence type="ECO:0000256" key="2">
    <source>
        <dbReference type="ARBA" id="ARBA00022980"/>
    </source>
</evidence>
<evidence type="ECO:0000256" key="4">
    <source>
        <dbReference type="HAMAP-Rule" id="MF_00545"/>
    </source>
</evidence>